<evidence type="ECO:0000256" key="2">
    <source>
        <dbReference type="ARBA" id="ARBA00022475"/>
    </source>
</evidence>
<evidence type="ECO:0000256" key="5">
    <source>
        <dbReference type="ARBA" id="ARBA00023136"/>
    </source>
</evidence>
<keyword evidence="2" id="KW-1003">Cell membrane</keyword>
<feature type="transmembrane region" description="Helical" evidence="7">
    <location>
        <begin position="260"/>
        <end position="280"/>
    </location>
</feature>
<dbReference type="CDD" id="cd03012">
    <property type="entry name" value="TlpA_like_DipZ_like"/>
    <property type="match status" value="1"/>
</dbReference>
<comment type="subcellular location">
    <subcellularLocation>
        <location evidence="1">Cell membrane</location>
        <topology evidence="1">Multi-pass membrane protein</topology>
    </subcellularLocation>
</comment>
<dbReference type="Gene3D" id="3.40.30.10">
    <property type="entry name" value="Glutaredoxin"/>
    <property type="match status" value="1"/>
</dbReference>
<keyword evidence="5 7" id="KW-0472">Membrane</keyword>
<dbReference type="InterPro" id="IPR036249">
    <property type="entry name" value="Thioredoxin-like_sf"/>
</dbReference>
<sequence>METLVLIGLIGGLITGISPCILPMLPVIFFAGGVQGARGTAAAAPSLVPVPDGAAATAAPSPSVGAGSGASTASLFAGVPGAVQVGARGQVVTAVRPDGGTAPGGTSDPTTAVKAPSAGGERRRRAGKGGDGAGSTRGARRSWRPYLVIAGLVVSFSVFTLLGSLLLGALGLPQDLLRWVGLTLLAVIGVGMIVPRFEEVLERPFQRIAALGSRHGARSQDRGAFVLGLGLGVLYVPCAGPVLAAITVAGATGNIGPETVALTVSFAVGAAVPLLVFALAGRRVAERVKAFQRHTRGIRVAGGVVMIALAVGLAFNLPAYLQRALPDYTGSLQERVDASGTVREALDLGGIVTDENRGLSNCSNGAPELEDCGPAPALRGIDTWFNTPGDQPLALDGLRGKVVLVDFWAYSCINCQRAIPHVNAWYEQYKDVGEGFEVIGVHTPEFAFERETRNVIAGAEDLGVTYPVAQDNSYATWTAYRNRYWPAQYLVDADGTVRHIRFGEGGYEDTEGLIRELLADANPGVSLPGATSVEDGTPDGSTTPETYLSVGKVGNYAGEPRYAAGEQGFTLADEQAPDTFSLGGTWDVDFQGATAVSDGARVRLAYRGTDVFSVLGGEGTVTATVRDAAGKVVERREIDVSGNPTLYPVLEGDAPSEGTVELDVPAGMQVFTFTFG</sequence>
<gene>
    <name evidence="9" type="ORF">H9652_11415</name>
</gene>
<keyword evidence="3 7" id="KW-0812">Transmembrane</keyword>
<protein>
    <submittedName>
        <fullName evidence="9">Cytochrome c biogenesis protein DipZ</fullName>
    </submittedName>
</protein>
<evidence type="ECO:0000313" key="10">
    <source>
        <dbReference type="Proteomes" id="UP000641803"/>
    </source>
</evidence>
<dbReference type="InterPro" id="IPR041017">
    <property type="entry name" value="Thioredoxin_10"/>
</dbReference>
<dbReference type="InterPro" id="IPR013766">
    <property type="entry name" value="Thioredoxin_domain"/>
</dbReference>
<evidence type="ECO:0000256" key="6">
    <source>
        <dbReference type="SAM" id="MobiDB-lite"/>
    </source>
</evidence>
<dbReference type="Pfam" id="PF00578">
    <property type="entry name" value="AhpC-TSA"/>
    <property type="match status" value="1"/>
</dbReference>
<evidence type="ECO:0000259" key="8">
    <source>
        <dbReference type="PROSITE" id="PS51352"/>
    </source>
</evidence>
<evidence type="ECO:0000256" key="4">
    <source>
        <dbReference type="ARBA" id="ARBA00022989"/>
    </source>
</evidence>
<feature type="transmembrane region" description="Helical" evidence="7">
    <location>
        <begin position="176"/>
        <end position="197"/>
    </location>
</feature>
<dbReference type="RefSeq" id="WP_191796352.1">
    <property type="nucleotide sequence ID" value="NZ_JACSQQ010000017.1"/>
</dbReference>
<dbReference type="Pfam" id="PF17991">
    <property type="entry name" value="Thioredoxin_10"/>
    <property type="match status" value="1"/>
</dbReference>
<evidence type="ECO:0000256" key="1">
    <source>
        <dbReference type="ARBA" id="ARBA00004651"/>
    </source>
</evidence>
<dbReference type="InterPro" id="IPR000866">
    <property type="entry name" value="AhpC/TSA"/>
</dbReference>
<dbReference type="Proteomes" id="UP000641803">
    <property type="component" value="Unassembled WGS sequence"/>
</dbReference>
<dbReference type="PANTHER" id="PTHR42852:SF13">
    <property type="entry name" value="PROTEIN DIPZ"/>
    <property type="match status" value="1"/>
</dbReference>
<keyword evidence="4 7" id="KW-1133">Transmembrane helix</keyword>
<organism evidence="9 10">
    <name type="scientific">Oerskovia rustica</name>
    <dbReference type="NCBI Taxonomy" id="2762237"/>
    <lineage>
        <taxon>Bacteria</taxon>
        <taxon>Bacillati</taxon>
        <taxon>Actinomycetota</taxon>
        <taxon>Actinomycetes</taxon>
        <taxon>Micrococcales</taxon>
        <taxon>Cellulomonadaceae</taxon>
        <taxon>Oerskovia</taxon>
    </lineage>
</organism>
<feature type="domain" description="Thioredoxin" evidence="8">
    <location>
        <begin position="369"/>
        <end position="519"/>
    </location>
</feature>
<dbReference type="PROSITE" id="PS51352">
    <property type="entry name" value="THIOREDOXIN_2"/>
    <property type="match status" value="1"/>
</dbReference>
<dbReference type="Gene3D" id="2.60.120.260">
    <property type="entry name" value="Galactose-binding domain-like"/>
    <property type="match status" value="1"/>
</dbReference>
<feature type="transmembrane region" description="Helical" evidence="7">
    <location>
        <begin position="6"/>
        <end position="31"/>
    </location>
</feature>
<name>A0ABR8RT92_9CELL</name>
<comment type="caution">
    <text evidence="9">The sequence shown here is derived from an EMBL/GenBank/DDBJ whole genome shotgun (WGS) entry which is preliminary data.</text>
</comment>
<evidence type="ECO:0000256" key="3">
    <source>
        <dbReference type="ARBA" id="ARBA00022692"/>
    </source>
</evidence>
<dbReference type="InterPro" id="IPR003834">
    <property type="entry name" value="Cyt_c_assmbl_TM_dom"/>
</dbReference>
<feature type="transmembrane region" description="Helical" evidence="7">
    <location>
        <begin position="146"/>
        <end position="170"/>
    </location>
</feature>
<proteinExistence type="predicted"/>
<evidence type="ECO:0000313" key="9">
    <source>
        <dbReference type="EMBL" id="MBD7951010.1"/>
    </source>
</evidence>
<feature type="region of interest" description="Disordered" evidence="6">
    <location>
        <begin position="94"/>
        <end position="138"/>
    </location>
</feature>
<accession>A0ABR8RT92</accession>
<dbReference type="EMBL" id="JACSQQ010000017">
    <property type="protein sequence ID" value="MBD7951010.1"/>
    <property type="molecule type" value="Genomic_DNA"/>
</dbReference>
<feature type="transmembrane region" description="Helical" evidence="7">
    <location>
        <begin position="300"/>
        <end position="321"/>
    </location>
</feature>
<keyword evidence="10" id="KW-1185">Reference proteome</keyword>
<feature type="transmembrane region" description="Helical" evidence="7">
    <location>
        <begin position="224"/>
        <end position="248"/>
    </location>
</feature>
<reference evidence="9 10" key="1">
    <citation type="submission" date="2020-08" db="EMBL/GenBank/DDBJ databases">
        <title>A Genomic Blueprint of the Chicken Gut Microbiome.</title>
        <authorList>
            <person name="Gilroy R."/>
            <person name="Ravi A."/>
            <person name="Getino M."/>
            <person name="Pursley I."/>
            <person name="Horton D.L."/>
            <person name="Alikhan N.-F."/>
            <person name="Baker D."/>
            <person name="Gharbi K."/>
            <person name="Hall N."/>
            <person name="Watson M."/>
            <person name="Adriaenssens E.M."/>
            <person name="Foster-Nyarko E."/>
            <person name="Jarju S."/>
            <person name="Secka A."/>
            <person name="Antonio M."/>
            <person name="Oren A."/>
            <person name="Chaudhuri R."/>
            <person name="La Ragione R.M."/>
            <person name="Hildebrand F."/>
            <person name="Pallen M.J."/>
        </authorList>
    </citation>
    <scope>NUCLEOTIDE SEQUENCE [LARGE SCALE GENOMIC DNA]</scope>
    <source>
        <strain evidence="9 10">Sa4CUA1</strain>
    </source>
</reference>
<dbReference type="Pfam" id="PF02683">
    <property type="entry name" value="DsbD_TM"/>
    <property type="match status" value="1"/>
</dbReference>
<dbReference type="SUPFAM" id="SSF52833">
    <property type="entry name" value="Thioredoxin-like"/>
    <property type="match status" value="1"/>
</dbReference>
<dbReference type="PANTHER" id="PTHR42852">
    <property type="entry name" value="THIOL:DISULFIDE INTERCHANGE PROTEIN DSBE"/>
    <property type="match status" value="1"/>
</dbReference>
<dbReference type="InterPro" id="IPR050553">
    <property type="entry name" value="Thioredoxin_ResA/DsbE_sf"/>
</dbReference>
<evidence type="ECO:0000256" key="7">
    <source>
        <dbReference type="SAM" id="Phobius"/>
    </source>
</evidence>